<dbReference type="Pfam" id="PF02666">
    <property type="entry name" value="PS_Dcarbxylase"/>
    <property type="match status" value="1"/>
</dbReference>
<proteinExistence type="predicted"/>
<sequence length="302" mass="34346">MEIKFFNRVTGKEDIEMVYGDKFIEWLYESTSGKSLSTLICKAPLSKFYGALQDFPLSQQKVAPFIKKFNIKMEDYLPEDGRSEKSPYSSFNQFFIRRFRPGRRPIVQAPQEMAAFSEARYFGYESVRDDETVPVKGFNLKPKALLANTKWEKTFEDGPLLLARLCPVDYHRYHYPDDGSIVDDYRVSGLYHSVNPLALKSKQDILITNERHVTIIDTVNFGKLAYIEVGAICVGKIIQSKPLDKGRAFARGEEKGYFLFGGSTVIVVGEKGKWKPSADILENTKKGMETYLHLGMTVANKG</sequence>
<organism evidence="5 6">
    <name type="scientific">Bacteriovorax antarcticus</name>
    <dbReference type="NCBI Taxonomy" id="3088717"/>
    <lineage>
        <taxon>Bacteria</taxon>
        <taxon>Pseudomonadati</taxon>
        <taxon>Bdellovibrionota</taxon>
        <taxon>Bacteriovoracia</taxon>
        <taxon>Bacteriovoracales</taxon>
        <taxon>Bacteriovoracaceae</taxon>
        <taxon>Bacteriovorax</taxon>
    </lineage>
</organism>
<keyword evidence="6" id="KW-1185">Reference proteome</keyword>
<dbReference type="RefSeq" id="WP_323576392.1">
    <property type="nucleotide sequence ID" value="NZ_JAYGJQ010000002.1"/>
</dbReference>
<evidence type="ECO:0000313" key="6">
    <source>
        <dbReference type="Proteomes" id="UP001302274"/>
    </source>
</evidence>
<evidence type="ECO:0000256" key="4">
    <source>
        <dbReference type="ARBA" id="ARBA00023317"/>
    </source>
</evidence>
<evidence type="ECO:0000256" key="1">
    <source>
        <dbReference type="ARBA" id="ARBA00022793"/>
    </source>
</evidence>
<evidence type="ECO:0000256" key="2">
    <source>
        <dbReference type="ARBA" id="ARBA00023145"/>
    </source>
</evidence>
<protein>
    <submittedName>
        <fullName evidence="5">Phosphatidylserine decarboxylase</fullName>
    </submittedName>
</protein>
<dbReference type="Proteomes" id="UP001302274">
    <property type="component" value="Unassembled WGS sequence"/>
</dbReference>
<evidence type="ECO:0000313" key="5">
    <source>
        <dbReference type="EMBL" id="MEA9356591.1"/>
    </source>
</evidence>
<dbReference type="PANTHER" id="PTHR10067">
    <property type="entry name" value="PHOSPHATIDYLSERINE DECARBOXYLASE"/>
    <property type="match status" value="1"/>
</dbReference>
<reference evidence="5 6" key="1">
    <citation type="submission" date="2023-11" db="EMBL/GenBank/DDBJ databases">
        <title>A Novel Polar Bacteriovorax (B. antarcticus) Isolated from the Biocrust in Antarctica.</title>
        <authorList>
            <person name="Mun W."/>
            <person name="Choi S.Y."/>
            <person name="Mitchell R.J."/>
        </authorList>
    </citation>
    <scope>NUCLEOTIDE SEQUENCE [LARGE SCALE GENOMIC DNA]</scope>
    <source>
        <strain evidence="5 6">PP10</strain>
    </source>
</reference>
<dbReference type="InterPro" id="IPR003817">
    <property type="entry name" value="PS_Dcarbxylase"/>
</dbReference>
<name>A0ABU5VU53_9BACT</name>
<gene>
    <name evidence="5" type="ORF">SHI21_10265</name>
</gene>
<comment type="caution">
    <text evidence="5">The sequence shown here is derived from an EMBL/GenBank/DDBJ whole genome shotgun (WGS) entry which is preliminary data.</text>
</comment>
<dbReference type="EMBL" id="JAYGJQ010000002">
    <property type="protein sequence ID" value="MEA9356591.1"/>
    <property type="molecule type" value="Genomic_DNA"/>
</dbReference>
<dbReference type="PANTHER" id="PTHR10067:SF17">
    <property type="entry name" value="PHOSPHATIDYLSERINE DECARBOXYLASE PROENZYME 2"/>
    <property type="match status" value="1"/>
</dbReference>
<keyword evidence="4" id="KW-0670">Pyruvate</keyword>
<accession>A0ABU5VU53</accession>
<evidence type="ECO:0000256" key="3">
    <source>
        <dbReference type="ARBA" id="ARBA00023239"/>
    </source>
</evidence>
<keyword evidence="2" id="KW-0865">Zymogen</keyword>
<keyword evidence="1" id="KW-0210">Decarboxylase</keyword>
<keyword evidence="3" id="KW-0456">Lyase</keyword>